<proteinExistence type="predicted"/>
<dbReference type="Gene3D" id="3.90.180.10">
    <property type="entry name" value="Medium-chain alcohol dehydrogenases, catalytic domain"/>
    <property type="match status" value="1"/>
</dbReference>
<evidence type="ECO:0000313" key="1">
    <source>
        <dbReference type="EMBL" id="NDJ89642.1"/>
    </source>
</evidence>
<sequence length="42" mass="4351">MSQTVRGVISREQGKPVEVTDIVIPDPGPNDVVVAITACGVC</sequence>
<reference evidence="1 2" key="1">
    <citation type="submission" date="2020-01" db="EMBL/GenBank/DDBJ databases">
        <authorList>
            <person name="Sanchez-Estrada R."/>
            <person name="Gonzalez-Y-Merchand J.A."/>
            <person name="Rivera-Gutierrez S."/>
        </authorList>
    </citation>
    <scope>NUCLEOTIDE SEQUENCE [LARGE SCALE GENOMIC DNA]</scope>
    <source>
        <strain evidence="1 2">CST 7247</strain>
    </source>
</reference>
<comment type="caution">
    <text evidence="1">The sequence shown here is derived from an EMBL/GenBank/DDBJ whole genome shotgun (WGS) entry which is preliminary data.</text>
</comment>
<dbReference type="AlphaFoldDB" id="A0A7K3LBG8"/>
<gene>
    <name evidence="1" type="ORF">GWR20_10805</name>
</gene>
<dbReference type="EMBL" id="JAACYR010000030">
    <property type="protein sequence ID" value="NDJ89642.1"/>
    <property type="molecule type" value="Genomic_DNA"/>
</dbReference>
<dbReference type="Proteomes" id="UP000466523">
    <property type="component" value="Unassembled WGS sequence"/>
</dbReference>
<organism evidence="1 2">
    <name type="scientific">Mycolicibacter kumamotonensis</name>
    <dbReference type="NCBI Taxonomy" id="354243"/>
    <lineage>
        <taxon>Bacteria</taxon>
        <taxon>Bacillati</taxon>
        <taxon>Actinomycetota</taxon>
        <taxon>Actinomycetes</taxon>
        <taxon>Mycobacteriales</taxon>
        <taxon>Mycobacteriaceae</taxon>
        <taxon>Mycolicibacter</taxon>
    </lineage>
</organism>
<dbReference type="SUPFAM" id="SSF50129">
    <property type="entry name" value="GroES-like"/>
    <property type="match status" value="1"/>
</dbReference>
<protein>
    <submittedName>
        <fullName evidence="1">S-(Hydroxymethyl)mycothiol dehydrogenase</fullName>
    </submittedName>
</protein>
<feature type="non-terminal residue" evidence="1">
    <location>
        <position position="42"/>
    </location>
</feature>
<accession>A0A7K3LBG8</accession>
<dbReference type="InterPro" id="IPR011032">
    <property type="entry name" value="GroES-like_sf"/>
</dbReference>
<name>A0A7K3LBG8_9MYCO</name>
<evidence type="ECO:0000313" key="2">
    <source>
        <dbReference type="Proteomes" id="UP000466523"/>
    </source>
</evidence>